<dbReference type="EMBL" id="OIVN01002615">
    <property type="protein sequence ID" value="SPD05090.1"/>
    <property type="molecule type" value="Genomic_DNA"/>
</dbReference>
<dbReference type="PANTHER" id="PTHR48475:SF1">
    <property type="entry name" value="RNASE H TYPE-1 DOMAIN-CONTAINING PROTEIN"/>
    <property type="match status" value="1"/>
</dbReference>
<keyword evidence="4" id="KW-0255">Endonuclease</keyword>
<feature type="region of interest" description="Disordered" evidence="7">
    <location>
        <begin position="666"/>
        <end position="696"/>
    </location>
</feature>
<dbReference type="InterPro" id="IPR012337">
    <property type="entry name" value="RNaseH-like_sf"/>
</dbReference>
<keyword evidence="5" id="KW-0378">Hydrolase</keyword>
<dbReference type="GO" id="GO:0003676">
    <property type="term" value="F:nucleic acid binding"/>
    <property type="evidence" value="ECO:0007669"/>
    <property type="project" value="InterPro"/>
</dbReference>
<dbReference type="InterPro" id="IPR036397">
    <property type="entry name" value="RNaseH_sf"/>
</dbReference>
<dbReference type="PROSITE" id="PS50879">
    <property type="entry name" value="RNASE_H_1"/>
    <property type="match status" value="1"/>
</dbReference>
<dbReference type="Pfam" id="PF13456">
    <property type="entry name" value="RVT_3"/>
    <property type="match status" value="1"/>
</dbReference>
<evidence type="ECO:0000256" key="6">
    <source>
        <dbReference type="ARBA" id="ARBA00022918"/>
    </source>
</evidence>
<dbReference type="Pfam" id="PF00078">
    <property type="entry name" value="RVT_1"/>
    <property type="match status" value="1"/>
</dbReference>
<name>A0A2N9H0G0_FAGSY</name>
<sequence length="1506" mass="171734">MTALMALAEQAAKKAPTKRKEGDVQMIGRNNGRPRQVLPTFTMQPIQPRPIQAPAPTQAPAPAPAPQMPARPEGNQPNDNRWPRKEPRQFTPLPMPMTELYPILIEKSLISPIVPKPYNGPQRRDFNPNSACDFHFGEVGHTVENCGQLRHRVQDLIDHGVLKFEGLPNITTNPLPKHPEGGVNMVEVEEGNEESIAWRRLFYTLEKQKHITPLDAPPGPSTGDSCEYHSGARGHSLDCCEEFKKKVTNLMENGIVGREEIPSKGSRQPDDPSEFDWYAEINLDDIVEDEMDLDNLQDEEADWGYFMEDDTDEWRDVDLTEFFQFPYLIVPPGFVTPEFEIFYEDGDPEVHLQKYGEKMALHLENELLMISVFPESLSKQTAAWFYQLRNLTGWDDLVRVFLERYRFNPHSILEYLGLKKDEEPYIIPDPGKKKRKSRPLPPPNLITTAVAEEEDAGPMVEGLSIHTIAEEEDSTTTPPTRHCQQGEEVKTWTCVPLLQRVSSSNEITRKTSNDPHVSEIDNKTDCSLDNIDNSDEEIELPSDILEALERQDEGSKPNIEELEIVNLANEGEEPREVKIGTRCAAEQKEALIALLREFHEIFAWSYQDMPGLDTDIVVHKIPLKPECKPVKQALRRMKPEVILKIKEEVEKQLKAGFPKHSNLFGLGSQYSPGAEEGRKSQNQRTSYSPLWTDSQGTPEPLISEPWSLLFHDMIHHEIEVYVDDMIAKSRTAQDHLTDLRKLFQRLKKYQLRLNPNKCAFGVTSGKLLGFIVSGRGIEIDPAKVQAIRSMPAPKTEKEIRSFLGRINYIARFIAQLTATCEPLFKLLRKDVKIKWTEDCQKAFDKIKEYLLNPPILVPPTPGRPLILYLTVQEASMGCMLGQQDETGKKEQAIYYLSKKFTEPETRYLLVEKTCCALAWASKKLRQYMLYYTTWLVSRMDPIKYIFEKPALTGKIARWQVLLSEFDILFVARKAIKGQAIADYLADYPSEQLELMDSEFPDEDVMMVEEDNQGRWKLYFDGAANAVGSGIGAVLVSPKGQQTPIAVKLGFDCTNNMTEYEACIVGLQAALEFGAYELEVFGDSLLIVSQTNGEWQARDPKLIPYQRYISRLIPKFKYVTFTYTPRAHNHFADALATLASLIKLVEGDDVRPLRIETRDIPAYCVCIEECMNVEAEIDDKPWYYDIKRFIQDREYPSRATENEKKYIRRMAFQHVQTCHKCQMYQNSKNAPPQYLHTMASPWPFSAWGMDVIGAITPKASNGHEFILVAIDYFTKWVEACSFKNVTQVAVTRFVKNNIICRYASSSRSSTTTLLHTVPKMNGAVEAANKNVKKILSKMTETYKDWHEHLPYALCAYRTSVRTSVGATPYSLVYGMEAVLPVEVEIPSLRILSQTQLEEAEWAQARYEQLNFIDEKRLAALCHGQLYQRRIERAYNKKARPRTFQPGDLVLKKRNMALSDPRGKFAPSYEGPYVVKKAFSGGAIILADMDGEEFRSPINSDSVIKYHV</sequence>
<dbReference type="SUPFAM" id="SSF53098">
    <property type="entry name" value="Ribonuclease H-like"/>
    <property type="match status" value="2"/>
</dbReference>
<keyword evidence="3" id="KW-0540">Nuclease</keyword>
<dbReference type="Gene3D" id="3.30.70.270">
    <property type="match status" value="2"/>
</dbReference>
<dbReference type="SUPFAM" id="SSF56672">
    <property type="entry name" value="DNA/RNA polymerases"/>
    <property type="match status" value="1"/>
</dbReference>
<dbReference type="FunFam" id="3.30.70.270:FF:000020">
    <property type="entry name" value="Transposon Tf2-6 polyprotein-like Protein"/>
    <property type="match status" value="1"/>
</dbReference>
<dbReference type="Gene3D" id="3.10.10.10">
    <property type="entry name" value="HIV Type 1 Reverse Transcriptase, subunit A, domain 1"/>
    <property type="match status" value="1"/>
</dbReference>
<evidence type="ECO:0000313" key="9">
    <source>
        <dbReference type="EMBL" id="SPD05090.1"/>
    </source>
</evidence>
<dbReference type="InterPro" id="IPR043128">
    <property type="entry name" value="Rev_trsase/Diguanyl_cyclase"/>
</dbReference>
<dbReference type="Pfam" id="PF17917">
    <property type="entry name" value="RT_RNaseH"/>
    <property type="match status" value="1"/>
</dbReference>
<organism evidence="9">
    <name type="scientific">Fagus sylvatica</name>
    <name type="common">Beechnut</name>
    <dbReference type="NCBI Taxonomy" id="28930"/>
    <lineage>
        <taxon>Eukaryota</taxon>
        <taxon>Viridiplantae</taxon>
        <taxon>Streptophyta</taxon>
        <taxon>Embryophyta</taxon>
        <taxon>Tracheophyta</taxon>
        <taxon>Spermatophyta</taxon>
        <taxon>Magnoliopsida</taxon>
        <taxon>eudicotyledons</taxon>
        <taxon>Gunneridae</taxon>
        <taxon>Pentapetalae</taxon>
        <taxon>rosids</taxon>
        <taxon>fabids</taxon>
        <taxon>Fagales</taxon>
        <taxon>Fagaceae</taxon>
        <taxon>Fagus</taxon>
    </lineage>
</organism>
<accession>A0A2N9H0G0</accession>
<dbReference type="InterPro" id="IPR043502">
    <property type="entry name" value="DNA/RNA_pol_sf"/>
</dbReference>
<dbReference type="CDD" id="cd01647">
    <property type="entry name" value="RT_LTR"/>
    <property type="match status" value="1"/>
</dbReference>
<dbReference type="InterPro" id="IPR041373">
    <property type="entry name" value="RT_RNaseH"/>
</dbReference>
<dbReference type="PANTHER" id="PTHR48475">
    <property type="entry name" value="RIBONUCLEASE H"/>
    <property type="match status" value="1"/>
</dbReference>
<dbReference type="CDD" id="cd09279">
    <property type="entry name" value="RNase_HI_like"/>
    <property type="match status" value="1"/>
</dbReference>
<feature type="compositionally biased region" description="Pro residues" evidence="7">
    <location>
        <begin position="47"/>
        <end position="69"/>
    </location>
</feature>
<dbReference type="InterPro" id="IPR002156">
    <property type="entry name" value="RNaseH_domain"/>
</dbReference>
<dbReference type="GO" id="GO:0004523">
    <property type="term" value="F:RNA-DNA hybrid ribonuclease activity"/>
    <property type="evidence" value="ECO:0007669"/>
    <property type="project" value="InterPro"/>
</dbReference>
<protein>
    <recommendedName>
        <fullName evidence="8">RNase H type-1 domain-containing protein</fullName>
    </recommendedName>
</protein>
<evidence type="ECO:0000256" key="7">
    <source>
        <dbReference type="SAM" id="MobiDB-lite"/>
    </source>
</evidence>
<keyword evidence="1" id="KW-0808">Transferase</keyword>
<gene>
    <name evidence="9" type="ORF">FSB_LOCUS32972</name>
</gene>
<evidence type="ECO:0000256" key="1">
    <source>
        <dbReference type="ARBA" id="ARBA00022679"/>
    </source>
</evidence>
<evidence type="ECO:0000256" key="4">
    <source>
        <dbReference type="ARBA" id="ARBA00022759"/>
    </source>
</evidence>
<proteinExistence type="predicted"/>
<evidence type="ECO:0000256" key="3">
    <source>
        <dbReference type="ARBA" id="ARBA00022722"/>
    </source>
</evidence>
<feature type="region of interest" description="Disordered" evidence="7">
    <location>
        <begin position="1"/>
        <end position="94"/>
    </location>
</feature>
<dbReference type="Gene3D" id="3.30.420.10">
    <property type="entry name" value="Ribonuclease H-like superfamily/Ribonuclease H"/>
    <property type="match status" value="3"/>
</dbReference>
<dbReference type="InterPro" id="IPR000477">
    <property type="entry name" value="RT_dom"/>
</dbReference>
<feature type="domain" description="RNase H type-1" evidence="8">
    <location>
        <begin position="1011"/>
        <end position="1140"/>
    </location>
</feature>
<dbReference type="GO" id="GO:0003964">
    <property type="term" value="F:RNA-directed DNA polymerase activity"/>
    <property type="evidence" value="ECO:0007669"/>
    <property type="project" value="UniProtKB-KW"/>
</dbReference>
<reference evidence="9" key="1">
    <citation type="submission" date="2018-02" db="EMBL/GenBank/DDBJ databases">
        <authorList>
            <person name="Cohen D.B."/>
            <person name="Kent A.D."/>
        </authorList>
    </citation>
    <scope>NUCLEOTIDE SEQUENCE</scope>
</reference>
<evidence type="ECO:0000256" key="2">
    <source>
        <dbReference type="ARBA" id="ARBA00022695"/>
    </source>
</evidence>
<feature type="compositionally biased region" description="Polar residues" evidence="7">
    <location>
        <begin position="680"/>
        <end position="696"/>
    </location>
</feature>
<keyword evidence="2" id="KW-0548">Nucleotidyltransferase</keyword>
<evidence type="ECO:0000256" key="5">
    <source>
        <dbReference type="ARBA" id="ARBA00022801"/>
    </source>
</evidence>
<evidence type="ECO:0000259" key="8">
    <source>
        <dbReference type="PROSITE" id="PS50879"/>
    </source>
</evidence>
<keyword evidence="6" id="KW-0695">RNA-directed DNA polymerase</keyword>